<dbReference type="AlphaFoldDB" id="A0A0D9W564"/>
<evidence type="ECO:0000313" key="2">
    <source>
        <dbReference type="EnsemblPlants" id="LPERR04G10040.4"/>
    </source>
</evidence>
<feature type="region of interest" description="Disordered" evidence="1">
    <location>
        <begin position="20"/>
        <end position="54"/>
    </location>
</feature>
<dbReference type="Proteomes" id="UP000032180">
    <property type="component" value="Chromosome 4"/>
</dbReference>
<reference evidence="3" key="2">
    <citation type="submission" date="2013-12" db="EMBL/GenBank/DDBJ databases">
        <authorList>
            <person name="Yu Y."/>
            <person name="Lee S."/>
            <person name="de Baynast K."/>
            <person name="Wissotski M."/>
            <person name="Liu L."/>
            <person name="Talag J."/>
            <person name="Goicoechea J."/>
            <person name="Angelova A."/>
            <person name="Jetty R."/>
            <person name="Kudrna D."/>
            <person name="Golser W."/>
            <person name="Rivera L."/>
            <person name="Zhang J."/>
            <person name="Wing R."/>
        </authorList>
    </citation>
    <scope>NUCLEOTIDE SEQUENCE</scope>
</reference>
<evidence type="ECO:0000256" key="1">
    <source>
        <dbReference type="SAM" id="MobiDB-lite"/>
    </source>
</evidence>
<evidence type="ECO:0000313" key="3">
    <source>
        <dbReference type="Proteomes" id="UP000032180"/>
    </source>
</evidence>
<proteinExistence type="predicted"/>
<protein>
    <submittedName>
        <fullName evidence="2">Uncharacterized protein</fullName>
    </submittedName>
</protein>
<keyword evidence="3" id="KW-1185">Reference proteome</keyword>
<reference evidence="2 3" key="1">
    <citation type="submission" date="2012-08" db="EMBL/GenBank/DDBJ databases">
        <title>Oryza genome evolution.</title>
        <authorList>
            <person name="Wing R.A."/>
        </authorList>
    </citation>
    <scope>NUCLEOTIDE SEQUENCE</scope>
</reference>
<dbReference type="HOGENOM" id="CLU_2658042_0_0_1"/>
<reference evidence="2" key="3">
    <citation type="submission" date="2015-04" db="UniProtKB">
        <authorList>
            <consortium name="EnsemblPlants"/>
        </authorList>
    </citation>
    <scope>IDENTIFICATION</scope>
</reference>
<dbReference type="Gramene" id="LPERR04G10040.4">
    <property type="protein sequence ID" value="LPERR04G10040.4"/>
    <property type="gene ID" value="LPERR04G10040"/>
</dbReference>
<name>A0A0D9W564_9ORYZ</name>
<dbReference type="EnsemblPlants" id="LPERR04G10040.4">
    <property type="protein sequence ID" value="LPERR04G10040.4"/>
    <property type="gene ID" value="LPERR04G10040"/>
</dbReference>
<accession>A0A0D9W564</accession>
<organism evidence="2 3">
    <name type="scientific">Leersia perrieri</name>
    <dbReference type="NCBI Taxonomy" id="77586"/>
    <lineage>
        <taxon>Eukaryota</taxon>
        <taxon>Viridiplantae</taxon>
        <taxon>Streptophyta</taxon>
        <taxon>Embryophyta</taxon>
        <taxon>Tracheophyta</taxon>
        <taxon>Spermatophyta</taxon>
        <taxon>Magnoliopsida</taxon>
        <taxon>Liliopsida</taxon>
        <taxon>Poales</taxon>
        <taxon>Poaceae</taxon>
        <taxon>BOP clade</taxon>
        <taxon>Oryzoideae</taxon>
        <taxon>Oryzeae</taxon>
        <taxon>Oryzinae</taxon>
        <taxon>Leersia</taxon>
    </lineage>
</organism>
<sequence length="76" mass="8127">MCTEYSGFSLNIQPLHLQPSGLRVSGELSEPVRGRKRGPKSSGNGNMEESPKIVSSFRNGEAAALTQYVVGSSCLK</sequence>